<dbReference type="RefSeq" id="WP_110938999.1">
    <property type="nucleotide sequence ID" value="NZ_KZ614148.1"/>
</dbReference>
<dbReference type="OrthoDB" id="9805874at2"/>
<protein>
    <submittedName>
        <fullName evidence="1">Uncharacterized protein</fullName>
    </submittedName>
</protein>
<gene>
    <name evidence="1" type="ORF">CR203_24325</name>
</gene>
<organism evidence="1 2">
    <name type="scientific">Salipaludibacillus neizhouensis</name>
    <dbReference type="NCBI Taxonomy" id="885475"/>
    <lineage>
        <taxon>Bacteria</taxon>
        <taxon>Bacillati</taxon>
        <taxon>Bacillota</taxon>
        <taxon>Bacilli</taxon>
        <taxon>Bacillales</taxon>
        <taxon>Bacillaceae</taxon>
    </lineage>
</organism>
<evidence type="ECO:0000313" key="1">
    <source>
        <dbReference type="EMBL" id="RKL64795.1"/>
    </source>
</evidence>
<proteinExistence type="predicted"/>
<evidence type="ECO:0000313" key="2">
    <source>
        <dbReference type="Proteomes" id="UP000281498"/>
    </source>
</evidence>
<accession>A0A3A9KBS8</accession>
<name>A0A3A9KBS8_9BACI</name>
<sequence length="71" mass="8392">MPYVTNRTIMSRLDSVFGVEYWKNEFILVENIGVKFRIYAKVNEEWIFKEDEAEMKPNDNIDSIKSASEIV</sequence>
<dbReference type="Proteomes" id="UP000281498">
    <property type="component" value="Unassembled WGS sequence"/>
</dbReference>
<dbReference type="EMBL" id="PDOE01000037">
    <property type="protein sequence ID" value="RKL64795.1"/>
    <property type="molecule type" value="Genomic_DNA"/>
</dbReference>
<keyword evidence="2" id="KW-1185">Reference proteome</keyword>
<dbReference type="AlphaFoldDB" id="A0A3A9KBS8"/>
<comment type="caution">
    <text evidence="1">The sequence shown here is derived from an EMBL/GenBank/DDBJ whole genome shotgun (WGS) entry which is preliminary data.</text>
</comment>
<reference evidence="1 2" key="1">
    <citation type="submission" date="2017-10" db="EMBL/GenBank/DDBJ databases">
        <title>Bacillus sp. nov., a halophilic bacterium isolated from a Keqin Lake.</title>
        <authorList>
            <person name="Wang H."/>
        </authorList>
    </citation>
    <scope>NUCLEOTIDE SEQUENCE [LARGE SCALE GENOMIC DNA]</scope>
    <source>
        <strain evidence="1 2">KCTC 13187</strain>
    </source>
</reference>